<dbReference type="OMA" id="EPELMWI"/>
<evidence type="ECO:0000313" key="4">
    <source>
        <dbReference type="EMBL" id="KPA76251.1"/>
    </source>
</evidence>
<feature type="region of interest" description="Disordered" evidence="2">
    <location>
        <begin position="271"/>
        <end position="291"/>
    </location>
</feature>
<dbReference type="Proteomes" id="UP000037923">
    <property type="component" value="Unassembled WGS sequence"/>
</dbReference>
<dbReference type="RefSeq" id="XP_015654690.1">
    <property type="nucleotide sequence ID" value="XM_015806819.1"/>
</dbReference>
<feature type="region of interest" description="Disordered" evidence="2">
    <location>
        <begin position="494"/>
        <end position="531"/>
    </location>
</feature>
<feature type="compositionally biased region" description="Polar residues" evidence="2">
    <location>
        <begin position="505"/>
        <end position="521"/>
    </location>
</feature>
<feature type="region of interest" description="Disordered" evidence="2">
    <location>
        <begin position="882"/>
        <end position="919"/>
    </location>
</feature>
<dbReference type="PANTHER" id="PTHR21715:SF3">
    <property type="entry name" value="WW DOMAIN-CONTAINING PROTEIN"/>
    <property type="match status" value="1"/>
</dbReference>
<name>A0A0N0VDQ6_LEPPY</name>
<evidence type="ECO:0000256" key="2">
    <source>
        <dbReference type="SAM" id="MobiDB-lite"/>
    </source>
</evidence>
<dbReference type="GeneID" id="26908278"/>
<feature type="region of interest" description="Disordered" evidence="2">
    <location>
        <begin position="1"/>
        <end position="20"/>
    </location>
</feature>
<dbReference type="CDD" id="cd00201">
    <property type="entry name" value="WW"/>
    <property type="match status" value="1"/>
</dbReference>
<evidence type="ECO:0000256" key="1">
    <source>
        <dbReference type="SAM" id="Coils"/>
    </source>
</evidence>
<comment type="caution">
    <text evidence="4">The sequence shown here is derived from an EMBL/GenBank/DDBJ whole genome shotgun (WGS) entry which is preliminary data.</text>
</comment>
<feature type="coiled-coil region" evidence="1">
    <location>
        <begin position="306"/>
        <end position="392"/>
    </location>
</feature>
<evidence type="ECO:0000313" key="5">
    <source>
        <dbReference type="Proteomes" id="UP000037923"/>
    </source>
</evidence>
<dbReference type="Pfam" id="PF00397">
    <property type="entry name" value="WW"/>
    <property type="match status" value="1"/>
</dbReference>
<dbReference type="InterPro" id="IPR053233">
    <property type="entry name" value="ABRA-related"/>
</dbReference>
<keyword evidence="5" id="KW-1185">Reference proteome</keyword>
<evidence type="ECO:0000259" key="3">
    <source>
        <dbReference type="PROSITE" id="PS50020"/>
    </source>
</evidence>
<sequence length="1370" mass="145557">MNEIPSAGETFRGDDGTVSTILPSNYGQDYEASEGELEEYAEFIGIDPAKEPELMWIAREGLRAPLPEGWRACQTDDNEVYYFNFQTGDSLWDHPMDEHYKEKVTTERAKHRGGGGKGGSALGAAAAAIAGPASIRTGSTKALTDSLFLKPASSTGGPLSITTTPSVSISDGASAPLPAPDVSDILSFAAAAAVASPLGPGSARGTPGPFKLKEAEAALRRRLVEQNETQLRALRIDYGKKEDAERQRLEEAKSALQKELDAAWARVETSATGEGTSTVSNISSGDAASSATQRRLKTAREVKQIEESWKSRLQDVSIRVKELKQKVDTQQQTLQKSIYQPPEELRKSLDARNAAELAQLREAARKQNDVALQRVKSEHAAEQAKAAAVEAEKVAAAAKLAESTSAQKMQERKAQNAAMLAALQAAVGAKRAELTANTNSATIAKASAAPLKGGLSAQDRAAIIAAQAAADAEIAQAKKANELALTQLREEYEGRRREREAVQHPTPSVSRPSSALQTPTHGLSRAASNNSFSANVVSPDEQAKLDEEDQKLREEVERAARIYAEETELMVANKEAGRHLTAAPLPAAAAGVSTEAVAALARTAAQNQRARDAENARHSMAIKQLEAKHEQAVRVLKSQQDKDVAAASATAAAGSSAAAAFNARQHPSFTAQLNARKRSWVRDHPAPSMEMPTLAAIPTLPAATMSSSMPAATMPDSDEQAKIIKVRLAQIHDELQPKFDRAMQALQRTKESEIAAWQTNYRAARLAAVQAALASLQKEKDAEVEAAKRSAEEHAEATTANAVQLAAETAAAAAAAAARKEAEEVATAAANAKLRTLEDNVRALETKAAGEEEELRASCAAVAKEIAQLEATLLRLTKEVEAEEKRREEQQTKSAAAAAETDALLTRRSEATAAEPAVPSSTALVVKDADAEEEENALRARWTGLLKSLRAAAQQEMANYERVLAESAKATNQVANADAVGGAGSVAGDRAGQQRDDGLQGLGTGSLPPTAPVISSGGGASGPSTAATLGAGPPYQSSLMLGSAASSLGFATPLQRPPLSCSSDYRSCRTESGELNPNVRLFAPTQQPLPPPAWTNSSGVGSSDAGFMPSAANGGRCADPTANWPRGAGSVGGNDARATLPAPYYAGSGVDESSRLLSLPPRQAMPDAAAALSGQRSTQGWNAEHRASGVEGDDGDDQAGRLAALQQAARERRHALQVQRREIELLREEWKADMQSCKQRDDRAQARKLRAVKEVLEERARRLNEEVMELKAVQHEVQKEVRRYSDWAQQQRVGSETTANGTANATTTYHPSSPENERNQSAYGGRAAADVVGLLESIVDRTERLEKLLLRSVRSTSDHSPSPGRDTARC</sequence>
<dbReference type="SUPFAM" id="SSF51045">
    <property type="entry name" value="WW domain"/>
    <property type="match status" value="1"/>
</dbReference>
<dbReference type="PROSITE" id="PS50020">
    <property type="entry name" value="WW_DOMAIN_2"/>
    <property type="match status" value="1"/>
</dbReference>
<feature type="domain" description="WW" evidence="3">
    <location>
        <begin position="64"/>
        <end position="97"/>
    </location>
</feature>
<dbReference type="InterPro" id="IPR001202">
    <property type="entry name" value="WW_dom"/>
</dbReference>
<gene>
    <name evidence="4" type="ORF">ABB37_07993</name>
</gene>
<proteinExistence type="predicted"/>
<feature type="region of interest" description="Disordered" evidence="2">
    <location>
        <begin position="1174"/>
        <end position="1197"/>
    </location>
</feature>
<dbReference type="OrthoDB" id="6344460at2759"/>
<feature type="coiled-coil region" evidence="1">
    <location>
        <begin position="766"/>
        <end position="793"/>
    </location>
</feature>
<dbReference type="SMART" id="SM00456">
    <property type="entry name" value="WW"/>
    <property type="match status" value="1"/>
</dbReference>
<reference evidence="4 5" key="1">
    <citation type="submission" date="2015-07" db="EMBL/GenBank/DDBJ databases">
        <title>High-quality genome of monoxenous trypanosomatid Leptomonas pyrrhocoris.</title>
        <authorList>
            <person name="Flegontov P."/>
            <person name="Butenko A."/>
            <person name="Firsov S."/>
            <person name="Vlcek C."/>
            <person name="Logacheva M.D."/>
            <person name="Field M."/>
            <person name="Filatov D."/>
            <person name="Flegontova O."/>
            <person name="Gerasimov E."/>
            <person name="Jackson A.P."/>
            <person name="Kelly S."/>
            <person name="Opperdoes F."/>
            <person name="O'Reilly A."/>
            <person name="Votypka J."/>
            <person name="Yurchenko V."/>
            <person name="Lukes J."/>
        </authorList>
    </citation>
    <scope>NUCLEOTIDE SEQUENCE [LARGE SCALE GENOMIC DNA]</scope>
    <source>
        <strain evidence="4">H10</strain>
    </source>
</reference>
<accession>A0A0N0VDQ6</accession>
<dbReference type="InterPro" id="IPR036020">
    <property type="entry name" value="WW_dom_sf"/>
</dbReference>
<feature type="region of interest" description="Disordered" evidence="2">
    <location>
        <begin position="1288"/>
        <end position="1324"/>
    </location>
</feature>
<feature type="compositionally biased region" description="Polar residues" evidence="2">
    <location>
        <begin position="1309"/>
        <end position="1322"/>
    </location>
</feature>
<feature type="region of interest" description="Disordered" evidence="2">
    <location>
        <begin position="985"/>
        <end position="1029"/>
    </location>
</feature>
<keyword evidence="1" id="KW-0175">Coiled coil</keyword>
<dbReference type="VEuPathDB" id="TriTrypDB:LpyrH10_21_1290"/>
<dbReference type="Gene3D" id="3.30.1470.10">
    <property type="entry name" value="Photosystem I PsaD, reaction center subunit II"/>
    <property type="match status" value="1"/>
</dbReference>
<dbReference type="EMBL" id="LGTL01000021">
    <property type="protein sequence ID" value="KPA76251.1"/>
    <property type="molecule type" value="Genomic_DNA"/>
</dbReference>
<organism evidence="4 5">
    <name type="scientific">Leptomonas pyrrhocoris</name>
    <name type="common">Firebug parasite</name>
    <dbReference type="NCBI Taxonomy" id="157538"/>
    <lineage>
        <taxon>Eukaryota</taxon>
        <taxon>Discoba</taxon>
        <taxon>Euglenozoa</taxon>
        <taxon>Kinetoplastea</taxon>
        <taxon>Metakinetoplastina</taxon>
        <taxon>Trypanosomatida</taxon>
        <taxon>Trypanosomatidae</taxon>
        <taxon>Leishmaniinae</taxon>
        <taxon>Leptomonas</taxon>
    </lineage>
</organism>
<protein>
    <recommendedName>
        <fullName evidence="3">WW domain-containing protein</fullName>
    </recommendedName>
</protein>
<feature type="compositionally biased region" description="Basic and acidic residues" evidence="2">
    <location>
        <begin position="882"/>
        <end position="891"/>
    </location>
</feature>
<feature type="compositionally biased region" description="Low complexity" evidence="2">
    <location>
        <begin position="1297"/>
        <end position="1308"/>
    </location>
</feature>
<dbReference type="PANTHER" id="PTHR21715">
    <property type="entry name" value="RH04127P"/>
    <property type="match status" value="1"/>
</dbReference>
<feature type="coiled-coil region" evidence="1">
    <location>
        <begin position="1209"/>
        <end position="1280"/>
    </location>
</feature>